<evidence type="ECO:0000313" key="6">
    <source>
        <dbReference type="Proteomes" id="UP000288429"/>
    </source>
</evidence>
<dbReference type="InterPro" id="IPR056884">
    <property type="entry name" value="NPHP3-like_N"/>
</dbReference>
<keyword evidence="2" id="KW-0853">WD repeat</keyword>
<dbReference type="Pfam" id="PF24883">
    <property type="entry name" value="NPHP3_N"/>
    <property type="match status" value="1"/>
</dbReference>
<feature type="compositionally biased region" description="Polar residues" evidence="3">
    <location>
        <begin position="528"/>
        <end position="544"/>
    </location>
</feature>
<evidence type="ECO:0000256" key="3">
    <source>
        <dbReference type="SAM" id="MobiDB-lite"/>
    </source>
</evidence>
<keyword evidence="6" id="KW-1185">Reference proteome</keyword>
<proteinExistence type="predicted"/>
<feature type="compositionally biased region" description="Basic and acidic residues" evidence="3">
    <location>
        <begin position="224"/>
        <end position="234"/>
    </location>
</feature>
<dbReference type="Proteomes" id="UP000288429">
    <property type="component" value="Unassembled WGS sequence"/>
</dbReference>
<dbReference type="SUPFAM" id="SSF52540">
    <property type="entry name" value="P-loop containing nucleoside triphosphate hydrolases"/>
    <property type="match status" value="1"/>
</dbReference>
<feature type="region of interest" description="Disordered" evidence="3">
    <location>
        <begin position="399"/>
        <end position="429"/>
    </location>
</feature>
<organism evidence="5 6">
    <name type="scientific">Fusarium ambrosium</name>
    <dbReference type="NCBI Taxonomy" id="131363"/>
    <lineage>
        <taxon>Eukaryota</taxon>
        <taxon>Fungi</taxon>
        <taxon>Dikarya</taxon>
        <taxon>Ascomycota</taxon>
        <taxon>Pezizomycotina</taxon>
        <taxon>Sordariomycetes</taxon>
        <taxon>Hypocreomycetidae</taxon>
        <taxon>Hypocreales</taxon>
        <taxon>Nectriaceae</taxon>
        <taxon>Fusarium</taxon>
        <taxon>Fusarium solani species complex</taxon>
    </lineage>
</organism>
<dbReference type="Gene3D" id="3.40.50.300">
    <property type="entry name" value="P-loop containing nucleotide triphosphate hydrolases"/>
    <property type="match status" value="1"/>
</dbReference>
<dbReference type="PANTHER" id="PTHR10039:SF14">
    <property type="entry name" value="NACHT DOMAIN-CONTAINING PROTEIN"/>
    <property type="match status" value="1"/>
</dbReference>
<dbReference type="SMART" id="SM00320">
    <property type="entry name" value="WD40"/>
    <property type="match status" value="2"/>
</dbReference>
<name>A0A428UH28_9HYPO</name>
<evidence type="ECO:0000256" key="2">
    <source>
        <dbReference type="PROSITE-ProRule" id="PRU00221"/>
    </source>
</evidence>
<dbReference type="PROSITE" id="PS50082">
    <property type="entry name" value="WD_REPEATS_2"/>
    <property type="match status" value="1"/>
</dbReference>
<feature type="compositionally biased region" description="Polar residues" evidence="3">
    <location>
        <begin position="502"/>
        <end position="511"/>
    </location>
</feature>
<dbReference type="InterPro" id="IPR027417">
    <property type="entry name" value="P-loop_NTPase"/>
</dbReference>
<accession>A0A428UH28</accession>
<dbReference type="InterPro" id="IPR001680">
    <property type="entry name" value="WD40_rpt"/>
</dbReference>
<evidence type="ECO:0000313" key="5">
    <source>
        <dbReference type="EMBL" id="RSM13597.1"/>
    </source>
</evidence>
<dbReference type="EMBL" id="NIZV01000061">
    <property type="protein sequence ID" value="RSM13597.1"/>
    <property type="molecule type" value="Genomic_DNA"/>
</dbReference>
<feature type="region of interest" description="Disordered" evidence="3">
    <location>
        <begin position="207"/>
        <end position="234"/>
    </location>
</feature>
<feature type="region of interest" description="Disordered" evidence="3">
    <location>
        <begin position="500"/>
        <end position="554"/>
    </location>
</feature>
<reference evidence="5 6" key="1">
    <citation type="submission" date="2017-06" db="EMBL/GenBank/DDBJ databases">
        <title>Cmopartive genomic analysis of Ambrosia Fusariam Clade fungi.</title>
        <authorList>
            <person name="Stajich J.E."/>
            <person name="Carrillo J."/>
            <person name="Kijimoto T."/>
            <person name="Eskalen A."/>
            <person name="O'Donnell K."/>
            <person name="Kasson M."/>
        </authorList>
    </citation>
    <scope>NUCLEOTIDE SEQUENCE [LARGE SCALE GENOMIC DNA]</scope>
    <source>
        <strain evidence="5 6">NRRL 20438</strain>
    </source>
</reference>
<feature type="region of interest" description="Disordered" evidence="3">
    <location>
        <begin position="103"/>
        <end position="122"/>
    </location>
</feature>
<protein>
    <recommendedName>
        <fullName evidence="4">Nephrocystin 3-like N-terminal domain-containing protein</fullName>
    </recommendedName>
</protein>
<comment type="caution">
    <text evidence="5">The sequence shown here is derived from an EMBL/GenBank/DDBJ whole genome shotgun (WGS) entry which is preliminary data.</text>
</comment>
<dbReference type="InterPro" id="IPR015943">
    <property type="entry name" value="WD40/YVTN_repeat-like_dom_sf"/>
</dbReference>
<keyword evidence="1" id="KW-0677">Repeat</keyword>
<feature type="region of interest" description="Disordered" evidence="3">
    <location>
        <begin position="1"/>
        <end position="20"/>
    </location>
</feature>
<evidence type="ECO:0000259" key="4">
    <source>
        <dbReference type="Pfam" id="PF24883"/>
    </source>
</evidence>
<sequence length="1515" mass="168166">MDNRGAAEPTGSDPPGGSISTRASACESAFVKGLCLLDSDQQDRLYATALRKLQKRFTNWTGYLGVFAGGNGSLDQRLKRYPQHSDLVVVALNMLKNNLLQITAEPSDQGSDDSSDEETERREIELEGIRMSINELDRLAILIRQSSTSSLDARVKAFASKRAAEISPFETKAMLAVNALYPDAPESLRQHLSKSMVHRRPRELHIERTPSPLPLRAAPQHQTAKSESDTRPELVARPGSAGISFLSDTFASDPVSRFSLLPKPVEPVKQRAGATTVLETGALFPKPPKFDDGDETAPCPLCRKVFQRHDFTNDVWWKSHVNEDLVPFVCVATSCLESPNFTRRSEWRAHIEQDHGLVWQQNPGIALHDKNEAHSPESQGPSENATICPLCCSSPLEEPGQLRARKPPTSGGSPGAPGPGSKGASGGVFGKKTVRFDVPEQVDSLADQSSPTALPAASRLEMKPTKHMMMANHIAGHLQFLALLTPRLSTKSLTDEEDIDFASSQAPSGDSDSGERSTLGDEFELEEGQNTQNVEMLESSSETNPVPVPGEWIAPQDENIPPTEPMDWALFSPLNPPHEGDEDNILKHIRESLLKDAANRFVGTHLPTEASEAAETLTRLLRQGYSDANFGGLVQFDKDLTRESLYQFFNTSLSSVDDGVYATLADHCTEEVQGPYSPPQTSDGVSSSLWLQAASSSKGLGPVEGNDLETPDQEIQSRQHDMGMELVQYPYATDLGVVKAQFEDSAGSLPRGVCSWIFEDVRFRKFLADPQPQMLWIHGTTGRGKTMLLCGIIDELRETTDKAISYSFFRRTNSSIESTTAVAYELIHHLVVERPWLLDYVRESYELSGETLSGDLSSSEEFSDVLQIILGHRSMTDTVFIIDDAHERTREVGTLLGLIAHKLQIPCKWILSSRSGMDIIPQLDLWGQGGFEEIDLNTAPGQISQAIRAYANYRVDSLAVRRHYEDSLRKNIYGYLVSNADDNFLWVSMACRDLEHTPPEDILESLTLLPPGLSSLYDSIYKGIVKLRDGYKYRELLATVSVAYGHQTLADLKTLVTLAPSYYIPDDDDIKKSLITSECGFFLGVRGDTVDFIHASARNYIYSKLRSSRIATQHELIFNASLGSLSAVLHRDMYDIDFQEQFHPSSFRPNPDPLAPVQYAAIYWIDHFVAHIRSEEESRPEHFNSVLTFLQRVGLYWLEAQILIQGSINMPGLESLFELLARQLTAFKDLRDLVQDLIRLATAFKLAIQVSPMQLYASALAFSPIESPVMEYFKEDAPDWFAWHTIVNSSLDLSEFTVLELTSDASLLATISGDSVNIRDMRTLKITLQFGIEGVSSIAFFRQRLLAFGTYAGTVRIWDIDMVNFSVESLRNGGSGVASLAFSSDGDLLVLVTFTGTLEIWDLPSHTLRHCFVWTTRLISRSLKNRSASLFIMDLESLSIDSPELAEAAWAALEADHHVGFELSDDGDWIAKDEKQVLWLPPEFQASCYAVAGNVVVINCQRGLLRFEFDIISQC</sequence>
<dbReference type="Gene3D" id="2.130.10.10">
    <property type="entry name" value="YVTN repeat-like/Quinoprotein amine dehydrogenase"/>
    <property type="match status" value="1"/>
</dbReference>
<gene>
    <name evidence="5" type="ORF">CDV31_005767</name>
</gene>
<dbReference type="SUPFAM" id="SSF50978">
    <property type="entry name" value="WD40 repeat-like"/>
    <property type="match status" value="1"/>
</dbReference>
<feature type="domain" description="Nephrocystin 3-like N-terminal" evidence="4">
    <location>
        <begin position="752"/>
        <end position="914"/>
    </location>
</feature>
<evidence type="ECO:0000256" key="1">
    <source>
        <dbReference type="ARBA" id="ARBA00022737"/>
    </source>
</evidence>
<dbReference type="PANTHER" id="PTHR10039">
    <property type="entry name" value="AMELOGENIN"/>
    <property type="match status" value="1"/>
</dbReference>
<feature type="compositionally biased region" description="Gly residues" evidence="3">
    <location>
        <begin position="412"/>
        <end position="429"/>
    </location>
</feature>
<dbReference type="InterPro" id="IPR036322">
    <property type="entry name" value="WD40_repeat_dom_sf"/>
</dbReference>
<feature type="repeat" description="WD" evidence="2">
    <location>
        <begin position="1370"/>
        <end position="1403"/>
    </location>
</feature>